<dbReference type="InterPro" id="IPR004375">
    <property type="entry name" value="NanQ/TabA/YiaL"/>
</dbReference>
<protein>
    <submittedName>
        <fullName evidence="1">YhcH/YjgK/YiaL family protein</fullName>
    </submittedName>
</protein>
<sequence length="150" mass="17142">MIYDQLSELSNYKGLHPNLDAAIDALAELDLIMLDLGKHSIDGNNSFFMLQENRLDKDIGPEFEVHRDYLDLQFLLEGREIIKYGFGDREVSKAYDPTIDFGQETCEREMDVVIDPDHFAIYFPGEAHRPNVYANAGETVKKCVVKVLID</sequence>
<dbReference type="Pfam" id="PF04074">
    <property type="entry name" value="DUF386"/>
    <property type="match status" value="1"/>
</dbReference>
<dbReference type="InterPro" id="IPR037012">
    <property type="entry name" value="NanQ/TabA/YiaL_sf"/>
</dbReference>
<gene>
    <name evidence="1" type="ORF">J2S23_000928</name>
</gene>
<organism evidence="1 2">
    <name type="scientific">Streptococcus moroccensis</name>
    <dbReference type="NCBI Taxonomy" id="1451356"/>
    <lineage>
        <taxon>Bacteria</taxon>
        <taxon>Bacillati</taxon>
        <taxon>Bacillota</taxon>
        <taxon>Bacilli</taxon>
        <taxon>Lactobacillales</taxon>
        <taxon>Streptococcaceae</taxon>
        <taxon>Streptococcus</taxon>
    </lineage>
</organism>
<name>A0ABT9YQV0_9STRE</name>
<dbReference type="RefSeq" id="WP_307121577.1">
    <property type="nucleotide sequence ID" value="NZ_JAUSTM010000007.1"/>
</dbReference>
<comment type="caution">
    <text evidence="1">The sequence shown here is derived from an EMBL/GenBank/DDBJ whole genome shotgun (WGS) entry which is preliminary data.</text>
</comment>
<evidence type="ECO:0000313" key="2">
    <source>
        <dbReference type="Proteomes" id="UP001223079"/>
    </source>
</evidence>
<dbReference type="EMBL" id="JAUSTM010000007">
    <property type="protein sequence ID" value="MDQ0222376.1"/>
    <property type="molecule type" value="Genomic_DNA"/>
</dbReference>
<dbReference type="NCBIfam" id="TIGR00022">
    <property type="entry name" value="YhcH/YjgK/YiaL family protein"/>
    <property type="match status" value="1"/>
</dbReference>
<dbReference type="SUPFAM" id="SSF51197">
    <property type="entry name" value="Clavaminate synthase-like"/>
    <property type="match status" value="1"/>
</dbReference>
<accession>A0ABT9YQV0</accession>
<dbReference type="Proteomes" id="UP001223079">
    <property type="component" value="Unassembled WGS sequence"/>
</dbReference>
<reference evidence="1 2" key="1">
    <citation type="submission" date="2023-07" db="EMBL/GenBank/DDBJ databases">
        <title>Genomic Encyclopedia of Type Strains, Phase IV (KMG-IV): sequencing the most valuable type-strain genomes for metagenomic binning, comparative biology and taxonomic classification.</title>
        <authorList>
            <person name="Goeker M."/>
        </authorList>
    </citation>
    <scope>NUCLEOTIDE SEQUENCE [LARGE SCALE GENOMIC DNA]</scope>
    <source>
        <strain evidence="1 2">DSM 105143</strain>
    </source>
</reference>
<dbReference type="PANTHER" id="PTHR34986">
    <property type="entry name" value="EVOLVED BETA-GALACTOSIDASE SUBUNIT BETA"/>
    <property type="match status" value="1"/>
</dbReference>
<dbReference type="PANTHER" id="PTHR34986:SF1">
    <property type="entry name" value="PROTEIN YIAL"/>
    <property type="match status" value="1"/>
</dbReference>
<evidence type="ECO:0000313" key="1">
    <source>
        <dbReference type="EMBL" id="MDQ0222376.1"/>
    </source>
</evidence>
<dbReference type="Gene3D" id="2.60.120.370">
    <property type="entry name" value="YhcH/YjgK/YiaL"/>
    <property type="match status" value="1"/>
</dbReference>
<proteinExistence type="predicted"/>
<keyword evidence="2" id="KW-1185">Reference proteome</keyword>